<gene>
    <name evidence="2" type="ORF">J2S13_001390</name>
</gene>
<feature type="transmembrane region" description="Helical" evidence="1">
    <location>
        <begin position="6"/>
        <end position="22"/>
    </location>
</feature>
<keyword evidence="1" id="KW-0812">Transmembrane</keyword>
<dbReference type="EMBL" id="JAUSUC010000013">
    <property type="protein sequence ID" value="MDQ0214991.1"/>
    <property type="molecule type" value="Genomic_DNA"/>
</dbReference>
<evidence type="ECO:0000313" key="3">
    <source>
        <dbReference type="Proteomes" id="UP001237207"/>
    </source>
</evidence>
<evidence type="ECO:0000313" key="2">
    <source>
        <dbReference type="EMBL" id="MDQ0214991.1"/>
    </source>
</evidence>
<feature type="transmembrane region" description="Helical" evidence="1">
    <location>
        <begin position="34"/>
        <end position="55"/>
    </location>
</feature>
<keyword evidence="1" id="KW-1133">Transmembrane helix</keyword>
<evidence type="ECO:0000256" key="1">
    <source>
        <dbReference type="SAM" id="Phobius"/>
    </source>
</evidence>
<dbReference type="Proteomes" id="UP001237207">
    <property type="component" value="Unassembled WGS sequence"/>
</dbReference>
<dbReference type="RefSeq" id="WP_307256989.1">
    <property type="nucleotide sequence ID" value="NZ_JAUSUC010000013.1"/>
</dbReference>
<dbReference type="AlphaFoldDB" id="A0AAJ1T1L1"/>
<dbReference type="Pfam" id="PF14007">
    <property type="entry name" value="YtpI"/>
    <property type="match status" value="1"/>
</dbReference>
<keyword evidence="3" id="KW-1185">Reference proteome</keyword>
<keyword evidence="1" id="KW-0472">Membrane</keyword>
<name>A0AAJ1T1L1_9BACI</name>
<reference evidence="2" key="1">
    <citation type="submission" date="2023-07" db="EMBL/GenBank/DDBJ databases">
        <title>Genomic Encyclopedia of Type Strains, Phase IV (KMG-IV): sequencing the most valuable type-strain genomes for metagenomic binning, comparative biology and taxonomic classification.</title>
        <authorList>
            <person name="Goeker M."/>
        </authorList>
    </citation>
    <scope>NUCLEOTIDE SEQUENCE</scope>
    <source>
        <strain evidence="2">DSM 23947</strain>
    </source>
</reference>
<proteinExistence type="predicted"/>
<comment type="caution">
    <text evidence="2">The sequence shown here is derived from an EMBL/GenBank/DDBJ whole genome shotgun (WGS) entry which is preliminary data.</text>
</comment>
<dbReference type="InterPro" id="IPR025618">
    <property type="entry name" value="YtpI"/>
</dbReference>
<organism evidence="2 3">
    <name type="scientific">Oikeobacillus pervagus</name>
    <dbReference type="NCBI Taxonomy" id="1325931"/>
    <lineage>
        <taxon>Bacteria</taxon>
        <taxon>Bacillati</taxon>
        <taxon>Bacillota</taxon>
        <taxon>Bacilli</taxon>
        <taxon>Bacillales</taxon>
        <taxon>Bacillaceae</taxon>
        <taxon>Oikeobacillus</taxon>
    </lineage>
</organism>
<evidence type="ECO:0008006" key="4">
    <source>
        <dbReference type="Google" id="ProtNLM"/>
    </source>
</evidence>
<protein>
    <recommendedName>
        <fullName evidence="4">YtpI-like protein</fullName>
    </recommendedName>
</protein>
<sequence length="99" mass="11395">MPVLVFFIVVSFSFYIFYKVKYVRSRLPMEKKWLSAKSSMALGLFVGLFGINTVFIQQTTVGFIVAGVFVLIGFASFWAGMKSYRFHLPYVKKEAEELE</sequence>
<accession>A0AAJ1T1L1</accession>
<feature type="transmembrane region" description="Helical" evidence="1">
    <location>
        <begin position="61"/>
        <end position="80"/>
    </location>
</feature>